<keyword evidence="2" id="KW-1185">Reference proteome</keyword>
<dbReference type="OrthoDB" id="1251866at2759"/>
<name>A0A9Q1RGP4_9SOLA</name>
<dbReference type="AlphaFoldDB" id="A0A9Q1RGP4"/>
<protein>
    <recommendedName>
        <fullName evidence="3">Ubiquitin-like protease family profile domain-containing protein</fullName>
    </recommendedName>
</protein>
<proteinExistence type="predicted"/>
<accession>A0A9Q1RGP4</accession>
<organism evidence="1 2">
    <name type="scientific">Anisodus acutangulus</name>
    <dbReference type="NCBI Taxonomy" id="402998"/>
    <lineage>
        <taxon>Eukaryota</taxon>
        <taxon>Viridiplantae</taxon>
        <taxon>Streptophyta</taxon>
        <taxon>Embryophyta</taxon>
        <taxon>Tracheophyta</taxon>
        <taxon>Spermatophyta</taxon>
        <taxon>Magnoliopsida</taxon>
        <taxon>eudicotyledons</taxon>
        <taxon>Gunneridae</taxon>
        <taxon>Pentapetalae</taxon>
        <taxon>asterids</taxon>
        <taxon>lamiids</taxon>
        <taxon>Solanales</taxon>
        <taxon>Solanaceae</taxon>
        <taxon>Solanoideae</taxon>
        <taxon>Hyoscyameae</taxon>
        <taxon>Anisodus</taxon>
    </lineage>
</organism>
<evidence type="ECO:0000313" key="2">
    <source>
        <dbReference type="Proteomes" id="UP001152561"/>
    </source>
</evidence>
<dbReference type="Proteomes" id="UP001152561">
    <property type="component" value="Unassembled WGS sequence"/>
</dbReference>
<evidence type="ECO:0000313" key="1">
    <source>
        <dbReference type="EMBL" id="KAJ8554558.1"/>
    </source>
</evidence>
<sequence>MFGDAEISSEQMKSSVRDRIIEEHDLFMSNHPSKSVGVPTGVDACENIECSTMLSIQKLPTEVSNDDGEKMPIIFSGVVPKLASVIAIPLEECTMYRRNSCRGKEDEEFYTTEFNILQEKLNFGVFTPGKRMFFLELYHDVFALEDEQVNVMMYYLIKKLMYHGPPGVPVKYSCTNIMFDQLFKFAMQRYLDDKNAFQWPSFTDYSEVEYTFVDCPKQDLSRNCGRFVVKFTDMIINGENIMDWDTADVLEYMETWSINMYSHTKNKLDEGYETLPESEGHEYHDHNNMECTFGKKKQGKCSKN</sequence>
<gene>
    <name evidence="1" type="ORF">K7X08_025236</name>
</gene>
<evidence type="ECO:0008006" key="3">
    <source>
        <dbReference type="Google" id="ProtNLM"/>
    </source>
</evidence>
<reference evidence="2" key="1">
    <citation type="journal article" date="2023" name="Proc. Natl. Acad. Sci. U.S.A.">
        <title>Genomic and structural basis for evolution of tropane alkaloid biosynthesis.</title>
        <authorList>
            <person name="Wanga Y.-J."/>
            <person name="Taina T."/>
            <person name="Yua J.-Y."/>
            <person name="Lia J."/>
            <person name="Xua B."/>
            <person name="Chenc J."/>
            <person name="D'Auriad J.C."/>
            <person name="Huanga J.-P."/>
            <person name="Huanga S.-X."/>
        </authorList>
    </citation>
    <scope>NUCLEOTIDE SEQUENCE [LARGE SCALE GENOMIC DNA]</scope>
    <source>
        <strain evidence="2">cv. KIB-2019</strain>
    </source>
</reference>
<comment type="caution">
    <text evidence="1">The sequence shown here is derived from an EMBL/GenBank/DDBJ whole genome shotgun (WGS) entry which is preliminary data.</text>
</comment>
<dbReference type="EMBL" id="JAJAGQ010000009">
    <property type="protein sequence ID" value="KAJ8554558.1"/>
    <property type="molecule type" value="Genomic_DNA"/>
</dbReference>